<dbReference type="Gene3D" id="3.40.50.300">
    <property type="entry name" value="P-loop containing nucleotide triphosphate hydrolases"/>
    <property type="match status" value="1"/>
</dbReference>
<organism evidence="3 4">
    <name type="scientific">Nocardioides mangrovi</name>
    <dbReference type="NCBI Taxonomy" id="2874580"/>
    <lineage>
        <taxon>Bacteria</taxon>
        <taxon>Bacillati</taxon>
        <taxon>Actinomycetota</taxon>
        <taxon>Actinomycetes</taxon>
        <taxon>Propionibacteriales</taxon>
        <taxon>Nocardioidaceae</taxon>
        <taxon>Nocardioides</taxon>
    </lineage>
</organism>
<protein>
    <submittedName>
        <fullName evidence="3">50S ribosome-binding GTPase</fullName>
    </submittedName>
</protein>
<dbReference type="SUPFAM" id="SSF52540">
    <property type="entry name" value="P-loop containing nucleoside triphosphate hydrolases"/>
    <property type="match status" value="1"/>
</dbReference>
<feature type="domain" description="G" evidence="2">
    <location>
        <begin position="64"/>
        <end position="207"/>
    </location>
</feature>
<sequence>MTSLLEGTDRLVTRGTDIGARIDGLDDATRAARGRLDDELVDAAQQVVDLTAGRLRLSARHTVVAIAGATGSGKSSTFNALTGLELSAVGVRRPTTSWATACVWGRDGADELLEWLGIPPRHQTTRDSMLDSGRRGAEAELDGVVLLDLPDHDSTEVSHHLEVDRLIGLADVMVWVLDPQKYADAAIHERYLAPSAVQQDVMLVVLNHIDTVPEERRQSMLDDIRRLLDADGLDRVPVLAVSARNGTGVPELRAEIAARAAQKQSTRARLDADVRGAAERMSSASGDGQTRVVEPARVAALDAALAEAAGVPTVVDAVEASLRIRGNRATGWPIIGWLSGIKTDPVKRLGLDLGDEGERLSGRTRTSVPEATGVQRERVDAEVRALADDVSTGLGQPWVEAVRRASVSRLDELGDRLDGALAATDLGAARLPVWCTLVRVLQWLLLLAAVAGLGWTGALAGLGRLGDDSLQVAGAPIPVVLLVGGIVLGLVLGLVARVLVGRMARARAAVADERLRHGVDEVAHELVIEPVETELVAYTTVRNGLARALA</sequence>
<feature type="transmembrane region" description="Helical" evidence="1">
    <location>
        <begin position="475"/>
        <end position="500"/>
    </location>
</feature>
<keyword evidence="4" id="KW-1185">Reference proteome</keyword>
<dbReference type="InterPro" id="IPR005662">
    <property type="entry name" value="GTPase_Era-like"/>
</dbReference>
<evidence type="ECO:0000313" key="4">
    <source>
        <dbReference type="Proteomes" id="UP000780875"/>
    </source>
</evidence>
<dbReference type="Proteomes" id="UP000780875">
    <property type="component" value="Unassembled WGS sequence"/>
</dbReference>
<dbReference type="InterPro" id="IPR027417">
    <property type="entry name" value="P-loop_NTPase"/>
</dbReference>
<name>A0ABS7U8S9_9ACTN</name>
<reference evidence="3 4" key="1">
    <citation type="submission" date="2021-09" db="EMBL/GenBank/DDBJ databases">
        <title>Whole genome sequence of Nocardioides sp. GBK3QG-3.</title>
        <authorList>
            <person name="Tuo L."/>
        </authorList>
    </citation>
    <scope>NUCLEOTIDE SEQUENCE [LARGE SCALE GENOMIC DNA]</scope>
    <source>
        <strain evidence="3 4">GBK3QG-3</strain>
    </source>
</reference>
<dbReference type="PANTHER" id="PTHR42698:SF1">
    <property type="entry name" value="GTPASE ERA, MITOCHONDRIAL"/>
    <property type="match status" value="1"/>
</dbReference>
<gene>
    <name evidence="3" type="ORF">K8U61_04360</name>
</gene>
<evidence type="ECO:0000259" key="2">
    <source>
        <dbReference type="Pfam" id="PF01926"/>
    </source>
</evidence>
<comment type="caution">
    <text evidence="3">The sequence shown here is derived from an EMBL/GenBank/DDBJ whole genome shotgun (WGS) entry which is preliminary data.</text>
</comment>
<evidence type="ECO:0000313" key="3">
    <source>
        <dbReference type="EMBL" id="MBZ5737388.1"/>
    </source>
</evidence>
<evidence type="ECO:0000256" key="1">
    <source>
        <dbReference type="SAM" id="Phobius"/>
    </source>
</evidence>
<dbReference type="EMBL" id="JAIQZJ010000001">
    <property type="protein sequence ID" value="MBZ5737388.1"/>
    <property type="molecule type" value="Genomic_DNA"/>
</dbReference>
<accession>A0ABS7U8S9</accession>
<feature type="transmembrane region" description="Helical" evidence="1">
    <location>
        <begin position="440"/>
        <end position="463"/>
    </location>
</feature>
<dbReference type="InterPro" id="IPR006073">
    <property type="entry name" value="GTP-bd"/>
</dbReference>
<keyword evidence="1" id="KW-1133">Transmembrane helix</keyword>
<dbReference type="PANTHER" id="PTHR42698">
    <property type="entry name" value="GTPASE ERA"/>
    <property type="match status" value="1"/>
</dbReference>
<proteinExistence type="predicted"/>
<keyword evidence="1" id="KW-0812">Transmembrane</keyword>
<keyword evidence="1" id="KW-0472">Membrane</keyword>
<dbReference type="RefSeq" id="WP_224121741.1">
    <property type="nucleotide sequence ID" value="NZ_JAIQZJ010000001.1"/>
</dbReference>
<dbReference type="Pfam" id="PF01926">
    <property type="entry name" value="MMR_HSR1"/>
    <property type="match status" value="1"/>
</dbReference>